<protein>
    <submittedName>
        <fullName evidence="1">Uncharacterized protein</fullName>
    </submittedName>
</protein>
<dbReference type="PROSITE" id="PS51257">
    <property type="entry name" value="PROKAR_LIPOPROTEIN"/>
    <property type="match status" value="1"/>
</dbReference>
<organism evidence="1">
    <name type="scientific">Anguilla anguilla</name>
    <name type="common">European freshwater eel</name>
    <name type="synonym">Muraena anguilla</name>
    <dbReference type="NCBI Taxonomy" id="7936"/>
    <lineage>
        <taxon>Eukaryota</taxon>
        <taxon>Metazoa</taxon>
        <taxon>Chordata</taxon>
        <taxon>Craniata</taxon>
        <taxon>Vertebrata</taxon>
        <taxon>Euteleostomi</taxon>
        <taxon>Actinopterygii</taxon>
        <taxon>Neopterygii</taxon>
        <taxon>Teleostei</taxon>
        <taxon>Anguilliformes</taxon>
        <taxon>Anguillidae</taxon>
        <taxon>Anguilla</taxon>
    </lineage>
</organism>
<evidence type="ECO:0000313" key="1">
    <source>
        <dbReference type="EMBL" id="JAH89395.1"/>
    </source>
</evidence>
<reference evidence="1" key="2">
    <citation type="journal article" date="2015" name="Fish Shellfish Immunol.">
        <title>Early steps in the European eel (Anguilla anguilla)-Vibrio vulnificus interaction in the gills: Role of the RtxA13 toxin.</title>
        <authorList>
            <person name="Callol A."/>
            <person name="Pajuelo D."/>
            <person name="Ebbesson L."/>
            <person name="Teles M."/>
            <person name="MacKenzie S."/>
            <person name="Amaro C."/>
        </authorList>
    </citation>
    <scope>NUCLEOTIDE SEQUENCE</scope>
</reference>
<dbReference type="EMBL" id="GBXM01019182">
    <property type="protein sequence ID" value="JAH89395.1"/>
    <property type="molecule type" value="Transcribed_RNA"/>
</dbReference>
<sequence length="45" mass="5208">MGYLGNKFPRDYRSTLLPNQLCGTSGCHLKLTFRDQGNRFVSWTQ</sequence>
<reference evidence="1" key="1">
    <citation type="submission" date="2014-11" db="EMBL/GenBank/DDBJ databases">
        <authorList>
            <person name="Amaro Gonzalez C."/>
        </authorList>
    </citation>
    <scope>NUCLEOTIDE SEQUENCE</scope>
</reference>
<proteinExistence type="predicted"/>
<name>A0A0E9WIK4_ANGAN</name>
<dbReference type="AlphaFoldDB" id="A0A0E9WIK4"/>
<accession>A0A0E9WIK4</accession>